<organism evidence="2 3">
    <name type="scientific">Leptospira semungkisensis</name>
    <dbReference type="NCBI Taxonomy" id="2484985"/>
    <lineage>
        <taxon>Bacteria</taxon>
        <taxon>Pseudomonadati</taxon>
        <taxon>Spirochaetota</taxon>
        <taxon>Spirochaetia</taxon>
        <taxon>Leptospirales</taxon>
        <taxon>Leptospiraceae</taxon>
        <taxon>Leptospira</taxon>
    </lineage>
</organism>
<protein>
    <submittedName>
        <fullName evidence="2">Uncharacterized protein</fullName>
    </submittedName>
</protein>
<sequence length="139" mass="14332">MKNLLISLGMIALLLLLSGPGLFAQSLRSAAGNPRASVDSSGTIRNDSGSVGRIDSSGAVRDNSGQQIGRVDSDGTVRASSGQQIGRVDSDGTVRGSSSQQIGRVDSDGTVRGSSGQQIGSARGVNRYWAAIAFFFFPL</sequence>
<evidence type="ECO:0000256" key="1">
    <source>
        <dbReference type="SAM" id="MobiDB-lite"/>
    </source>
</evidence>
<feature type="region of interest" description="Disordered" evidence="1">
    <location>
        <begin position="32"/>
        <end position="118"/>
    </location>
</feature>
<feature type="compositionally biased region" description="Polar residues" evidence="1">
    <location>
        <begin position="38"/>
        <end position="49"/>
    </location>
</feature>
<comment type="caution">
    <text evidence="2">The sequence shown here is derived from an EMBL/GenBank/DDBJ whole genome shotgun (WGS) entry which is preliminary data.</text>
</comment>
<dbReference type="InterPro" id="IPR048910">
    <property type="entry name" value="Bflower_2"/>
</dbReference>
<dbReference type="EMBL" id="RQEP01000019">
    <property type="protein sequence ID" value="TGJ99499.1"/>
    <property type="molecule type" value="Genomic_DNA"/>
</dbReference>
<keyword evidence="3" id="KW-1185">Reference proteome</keyword>
<evidence type="ECO:0000313" key="3">
    <source>
        <dbReference type="Proteomes" id="UP000297453"/>
    </source>
</evidence>
<dbReference type="Proteomes" id="UP000297453">
    <property type="component" value="Unassembled WGS sequence"/>
</dbReference>
<dbReference type="RefSeq" id="WP_135589592.1">
    <property type="nucleotide sequence ID" value="NZ_RQEP01000019.1"/>
</dbReference>
<evidence type="ECO:0000313" key="2">
    <source>
        <dbReference type="EMBL" id="TGJ99499.1"/>
    </source>
</evidence>
<proteinExistence type="predicted"/>
<dbReference type="AlphaFoldDB" id="A0A4R9FN65"/>
<dbReference type="Pfam" id="PF21785">
    <property type="entry name" value="Bflower_2"/>
    <property type="match status" value="1"/>
</dbReference>
<name>A0A4R9FN65_9LEPT</name>
<gene>
    <name evidence="2" type="ORF">EHO59_16740</name>
</gene>
<accession>A0A4R9FN65</accession>
<reference evidence="2" key="1">
    <citation type="journal article" date="2019" name="PLoS Negl. Trop. Dis.">
        <title>Revisiting the worldwide diversity of Leptospira species in the environment.</title>
        <authorList>
            <person name="Vincent A.T."/>
            <person name="Schiettekatte O."/>
            <person name="Bourhy P."/>
            <person name="Veyrier F.J."/>
            <person name="Picardeau M."/>
        </authorList>
    </citation>
    <scope>NUCLEOTIDE SEQUENCE [LARGE SCALE GENOMIC DNA]</scope>
    <source>
        <strain evidence="2">SSS9</strain>
    </source>
</reference>
<dbReference type="OrthoDB" id="672105at2"/>